<dbReference type="Pfam" id="PF16277">
    <property type="entry name" value="DUF4926"/>
    <property type="match status" value="1"/>
</dbReference>
<dbReference type="KEGG" id="sli:Slin_5868"/>
<evidence type="ECO:0008006" key="3">
    <source>
        <dbReference type="Google" id="ProtNLM"/>
    </source>
</evidence>
<organism evidence="1 2">
    <name type="scientific">Spirosoma linguale (strain ATCC 33905 / DSM 74 / LMG 10896 / Claus 1)</name>
    <dbReference type="NCBI Taxonomy" id="504472"/>
    <lineage>
        <taxon>Bacteria</taxon>
        <taxon>Pseudomonadati</taxon>
        <taxon>Bacteroidota</taxon>
        <taxon>Cytophagia</taxon>
        <taxon>Cytophagales</taxon>
        <taxon>Cytophagaceae</taxon>
        <taxon>Spirosoma</taxon>
    </lineage>
</organism>
<dbReference type="RefSeq" id="WP_012930322.1">
    <property type="nucleotide sequence ID" value="NC_013730.1"/>
</dbReference>
<name>D2QSQ0_SPILD</name>
<proteinExistence type="predicted"/>
<dbReference type="EMBL" id="CP001769">
    <property type="protein sequence ID" value="ADB41832.1"/>
    <property type="molecule type" value="Genomic_DNA"/>
</dbReference>
<dbReference type="AlphaFoldDB" id="D2QSQ0"/>
<dbReference type="HOGENOM" id="CLU_174734_3_1_10"/>
<accession>D2QSQ0</accession>
<protein>
    <recommendedName>
        <fullName evidence="3">DUF4926 domain-containing protein</fullName>
    </recommendedName>
</protein>
<dbReference type="InterPro" id="IPR032568">
    <property type="entry name" value="DUF4926"/>
</dbReference>
<evidence type="ECO:0000313" key="2">
    <source>
        <dbReference type="Proteomes" id="UP000002028"/>
    </source>
</evidence>
<reference evidence="1 2" key="1">
    <citation type="journal article" date="2010" name="Stand. Genomic Sci.">
        <title>Complete genome sequence of Spirosoma linguale type strain (1).</title>
        <authorList>
            <person name="Lail K."/>
            <person name="Sikorski J."/>
            <person name="Saunders E."/>
            <person name="Lapidus A."/>
            <person name="Glavina Del Rio T."/>
            <person name="Copeland A."/>
            <person name="Tice H."/>
            <person name="Cheng J.-F."/>
            <person name="Lucas S."/>
            <person name="Nolan M."/>
            <person name="Bruce D."/>
            <person name="Goodwin L."/>
            <person name="Pitluck S."/>
            <person name="Ivanova N."/>
            <person name="Mavromatis K."/>
            <person name="Ovchinnikova G."/>
            <person name="Pati A."/>
            <person name="Chen A."/>
            <person name="Palaniappan K."/>
            <person name="Land M."/>
            <person name="Hauser L."/>
            <person name="Chang Y.-J."/>
            <person name="Jeffries C.D."/>
            <person name="Chain P."/>
            <person name="Brettin T."/>
            <person name="Detter J.C."/>
            <person name="Schuetze A."/>
            <person name="Rohde M."/>
            <person name="Tindall B.J."/>
            <person name="Goeker M."/>
            <person name="Bristow J."/>
            <person name="Eisen J.A."/>
            <person name="Markowitz V."/>
            <person name="Hugenholtz P."/>
            <person name="Kyrpides N.C."/>
            <person name="Klenk H.-P."/>
            <person name="Chen F."/>
        </authorList>
    </citation>
    <scope>NUCLEOTIDE SEQUENCE [LARGE SCALE GENOMIC DNA]</scope>
    <source>
        <strain evidence="2">ATCC 33905 / DSM 74 / LMG 10896 / Claus 1</strain>
    </source>
</reference>
<evidence type="ECO:0000313" key="1">
    <source>
        <dbReference type="EMBL" id="ADB41832.1"/>
    </source>
</evidence>
<dbReference type="Proteomes" id="UP000002028">
    <property type="component" value="Chromosome"/>
</dbReference>
<dbReference type="STRING" id="504472.Slin_5868"/>
<keyword evidence="2" id="KW-1185">Reference proteome</keyword>
<gene>
    <name evidence="1" type="ordered locus">Slin_5868</name>
</gene>
<sequence>MIQELDLVALLADRPALQLRRGDVGTVVHVYGSGDLYEVEFINAKGETVGIETLNANEVLAVDLGRVMLHYNDVATAGDYTAHAA</sequence>